<dbReference type="AlphaFoldDB" id="A0AAT9JUI1"/>
<gene>
    <name evidence="9" type="ORF">EKO22_08535</name>
</gene>
<feature type="compositionally biased region" description="Basic and acidic residues" evidence="8">
    <location>
        <begin position="472"/>
        <end position="484"/>
    </location>
</feature>
<evidence type="ECO:0000256" key="5">
    <source>
        <dbReference type="ARBA" id="ARBA00022737"/>
    </source>
</evidence>
<keyword evidence="3" id="KW-0964">Secreted</keyword>
<keyword evidence="4" id="KW-0800">Toxin</keyword>
<dbReference type="Gene3D" id="2.150.10.10">
    <property type="entry name" value="Serralysin-like metalloprotease, C-terminal"/>
    <property type="match status" value="4"/>
</dbReference>
<name>A0AAT9JUI1_SYNEL</name>
<proteinExistence type="predicted"/>
<dbReference type="GO" id="GO:0090729">
    <property type="term" value="F:toxin activity"/>
    <property type="evidence" value="ECO:0007669"/>
    <property type="project" value="UniProtKB-KW"/>
</dbReference>
<dbReference type="PRINTS" id="PR00313">
    <property type="entry name" value="CABNDNGRPT"/>
</dbReference>
<dbReference type="RefSeq" id="WP_208678623.1">
    <property type="nucleotide sequence ID" value="NZ_CP034671.2"/>
</dbReference>
<evidence type="ECO:0000313" key="9">
    <source>
        <dbReference type="EMBL" id="QFZ92390.2"/>
    </source>
</evidence>
<dbReference type="InterPro" id="IPR011049">
    <property type="entry name" value="Serralysin-like_metalloprot_C"/>
</dbReference>
<reference evidence="9" key="1">
    <citation type="submission" date="2024-01" db="EMBL/GenBank/DDBJ databases">
        <title>Synechococcus elongatus PCC 11802, a close yet different native of Synechococcus elongatus PCC 11801.</title>
        <authorList>
            <person name="Jaiswal D."/>
            <person name="Sengupta A."/>
            <person name="Sengupta S."/>
            <person name="Pakrasi H.B."/>
            <person name="Wangikar P."/>
        </authorList>
    </citation>
    <scope>NUCLEOTIDE SEQUENCE</scope>
    <source>
        <strain evidence="9">PCC 11802</strain>
    </source>
</reference>
<organism evidence="9">
    <name type="scientific">Synechococcus elongatus PCC 11802</name>
    <dbReference type="NCBI Taxonomy" id="2283154"/>
    <lineage>
        <taxon>Bacteria</taxon>
        <taxon>Bacillati</taxon>
        <taxon>Cyanobacteriota</taxon>
        <taxon>Cyanophyceae</taxon>
        <taxon>Synechococcales</taxon>
        <taxon>Synechococcaceae</taxon>
        <taxon>Synechococcus</taxon>
    </lineage>
</organism>
<accession>A0AAT9JUI1</accession>
<evidence type="ECO:0000256" key="7">
    <source>
        <dbReference type="ARBA" id="ARBA00023136"/>
    </source>
</evidence>
<dbReference type="PANTHER" id="PTHR38340:SF1">
    <property type="entry name" value="S-LAYER PROTEIN"/>
    <property type="match status" value="1"/>
</dbReference>
<keyword evidence="5" id="KW-0677">Repeat</keyword>
<feature type="compositionally biased region" description="Low complexity" evidence="8">
    <location>
        <begin position="516"/>
        <end position="531"/>
    </location>
</feature>
<dbReference type="Pfam" id="PF00353">
    <property type="entry name" value="HemolysinCabind"/>
    <property type="match status" value="7"/>
</dbReference>
<sequence length="692" mass="69355">MSTFLPTLALAIRRLINTAPTVSGLSITENGVKFTATDITRVRLFGTSFALFRDPLSYVSPFDGLGTVKNGSETTLSATEQDSERIGALQISDGLKKVDVGVYLGLGTANADIFDASAANNSSNFPAALYGFGGNDSLVGGIGNDGLFGGTGDDTLSGGAGNDTLSGGADNDLIIGFVGADTVDGGTGDDSIQLADTSVDLNSASDAQISSIEVITAAGAGAGVEINLSSQTDGFSIIGSSNADTITGSSGNDSILGGSDNDVINYNLDAGGADSIDGGEGQDIVRIATTATQIRLTFTSSEVGNGNPNDGSAAFPQDGGLAVRVQAEDVSDNLTGSIGRIDDEGVTFVADSATFDVRDISGTQRGNQFNVAVLGTQAADTFDFGLAAVNYYVNAGQDNDIVIGGSGNDFLVGGLGADSLIGGAGDDGFIGGAGNDTIVGGTGADNIDGGADNDLIDGDDGNDTINGGTGDDTIRGLNNDDRILGGEGNDVINGNQGNDFVDGGSGNDTLNGGQESDSISGGDGNDIISGDRGADRLTGGADADIFVQGANSSVAPTQIQNLTNGNIRFDSSVLGAATVITFGNGVDVITDFQVGVDRLDIDSVTGLTTILNFLVSASNLPNNTLFIARGNFNSATNQFTFDADGGGDTIIAQGGAGGSANDSLFTSTSIFILEDIGPAALLVNEVFASTFI</sequence>
<keyword evidence="7" id="KW-0472">Membrane</keyword>
<dbReference type="SUPFAM" id="SSF51120">
    <property type="entry name" value="beta-Roll"/>
    <property type="match status" value="4"/>
</dbReference>
<dbReference type="PROSITE" id="PS00330">
    <property type="entry name" value="HEMOLYSIN_CALCIUM"/>
    <property type="match status" value="6"/>
</dbReference>
<evidence type="ECO:0000256" key="1">
    <source>
        <dbReference type="ARBA" id="ARBA00004370"/>
    </source>
</evidence>
<dbReference type="InterPro" id="IPR018511">
    <property type="entry name" value="Hemolysin-typ_Ca-bd_CS"/>
</dbReference>
<evidence type="ECO:0000256" key="8">
    <source>
        <dbReference type="SAM" id="MobiDB-lite"/>
    </source>
</evidence>
<dbReference type="PANTHER" id="PTHR38340">
    <property type="entry name" value="S-LAYER PROTEIN"/>
    <property type="match status" value="1"/>
</dbReference>
<dbReference type="GO" id="GO:0005509">
    <property type="term" value="F:calcium ion binding"/>
    <property type="evidence" value="ECO:0007669"/>
    <property type="project" value="InterPro"/>
</dbReference>
<keyword evidence="6" id="KW-0843">Virulence</keyword>
<evidence type="ECO:0000256" key="2">
    <source>
        <dbReference type="ARBA" id="ARBA00004613"/>
    </source>
</evidence>
<evidence type="ECO:0000256" key="6">
    <source>
        <dbReference type="ARBA" id="ARBA00023026"/>
    </source>
</evidence>
<evidence type="ECO:0000256" key="3">
    <source>
        <dbReference type="ARBA" id="ARBA00022525"/>
    </source>
</evidence>
<dbReference type="InterPro" id="IPR001343">
    <property type="entry name" value="Hemolysn_Ca-bd"/>
</dbReference>
<dbReference type="EMBL" id="CP034671">
    <property type="protein sequence ID" value="QFZ92390.2"/>
    <property type="molecule type" value="Genomic_DNA"/>
</dbReference>
<feature type="region of interest" description="Disordered" evidence="8">
    <location>
        <begin position="458"/>
        <end position="533"/>
    </location>
</feature>
<dbReference type="PRINTS" id="PR01488">
    <property type="entry name" value="RTXTOXINA"/>
</dbReference>
<dbReference type="GO" id="GO:0005576">
    <property type="term" value="C:extracellular region"/>
    <property type="evidence" value="ECO:0007669"/>
    <property type="project" value="UniProtKB-SubCell"/>
</dbReference>
<evidence type="ECO:0000256" key="4">
    <source>
        <dbReference type="ARBA" id="ARBA00022656"/>
    </source>
</evidence>
<protein>
    <submittedName>
        <fullName evidence="9">Calcium-binding protein</fullName>
    </submittedName>
</protein>
<comment type="subcellular location">
    <subcellularLocation>
        <location evidence="1">Membrane</location>
    </subcellularLocation>
    <subcellularLocation>
        <location evidence="2">Secreted</location>
    </subcellularLocation>
</comment>
<dbReference type="GO" id="GO:0016020">
    <property type="term" value="C:membrane"/>
    <property type="evidence" value="ECO:0007669"/>
    <property type="project" value="UniProtKB-SubCell"/>
</dbReference>
<dbReference type="InterPro" id="IPR003995">
    <property type="entry name" value="RTX_toxin_determinant-A"/>
</dbReference>
<dbReference type="InterPro" id="IPR050557">
    <property type="entry name" value="RTX_toxin/Mannuronan_C5-epim"/>
</dbReference>